<feature type="transmembrane region" description="Helical" evidence="7">
    <location>
        <begin position="70"/>
        <end position="91"/>
    </location>
</feature>
<evidence type="ECO:0000256" key="6">
    <source>
        <dbReference type="SAM" id="MobiDB-lite"/>
    </source>
</evidence>
<name>A0A6A5U7P2_9PLEO</name>
<sequence>MATYSITVSSRTLTQAMPPPPTTTSNPDHPESLVTFADVALGICVILSTLFFGLRIFARAYLKRVWISEDYLVTIAWVGLMALWGVMRAAIAHHGDKHLGDITLSQSIEWAYWFNVGTVLYTLMFAITKVAILCLYRRMFSPTRSGPFDITIVALIGIIFATYAGITIVRIFRCSPMEKAWNTAVPGKCLSLPNTITICGIYNVLTDYIILFLPIWPVCKLHIAPWKKVRVWVVFTFGSIAPIIATAGLFVRHKETKNTDASWNYANLLIYASIEITVGFMILCFPEITYLLRQMSDKFHQSRRTTSRYPRKYPGGQTTHSAASSTKALQSNKPGASTETIDIEMMLRD</sequence>
<feature type="compositionally biased region" description="Polar residues" evidence="6">
    <location>
        <begin position="1"/>
        <end position="15"/>
    </location>
</feature>
<feature type="compositionally biased region" description="Basic residues" evidence="6">
    <location>
        <begin position="302"/>
        <end position="311"/>
    </location>
</feature>
<dbReference type="InterPro" id="IPR052337">
    <property type="entry name" value="SAT4-like"/>
</dbReference>
<feature type="region of interest" description="Disordered" evidence="6">
    <location>
        <begin position="302"/>
        <end position="337"/>
    </location>
</feature>
<dbReference type="PANTHER" id="PTHR33048:SF108">
    <property type="entry name" value="INTEGRAL MEMBRANE PROTEIN"/>
    <property type="match status" value="1"/>
</dbReference>
<evidence type="ECO:0000256" key="5">
    <source>
        <dbReference type="ARBA" id="ARBA00038359"/>
    </source>
</evidence>
<evidence type="ECO:0000313" key="10">
    <source>
        <dbReference type="Proteomes" id="UP000800035"/>
    </source>
</evidence>
<evidence type="ECO:0000256" key="1">
    <source>
        <dbReference type="ARBA" id="ARBA00004141"/>
    </source>
</evidence>
<evidence type="ECO:0000256" key="2">
    <source>
        <dbReference type="ARBA" id="ARBA00022692"/>
    </source>
</evidence>
<feature type="transmembrane region" description="Helical" evidence="7">
    <location>
        <begin position="39"/>
        <end position="58"/>
    </location>
</feature>
<reference evidence="9" key="1">
    <citation type="journal article" date="2020" name="Stud. Mycol.">
        <title>101 Dothideomycetes genomes: a test case for predicting lifestyles and emergence of pathogens.</title>
        <authorList>
            <person name="Haridas S."/>
            <person name="Albert R."/>
            <person name="Binder M."/>
            <person name="Bloem J."/>
            <person name="Labutti K."/>
            <person name="Salamov A."/>
            <person name="Andreopoulos B."/>
            <person name="Baker S."/>
            <person name="Barry K."/>
            <person name="Bills G."/>
            <person name="Bluhm B."/>
            <person name="Cannon C."/>
            <person name="Castanera R."/>
            <person name="Culley D."/>
            <person name="Daum C."/>
            <person name="Ezra D."/>
            <person name="Gonzalez J."/>
            <person name="Henrissat B."/>
            <person name="Kuo A."/>
            <person name="Liang C."/>
            <person name="Lipzen A."/>
            <person name="Lutzoni F."/>
            <person name="Magnuson J."/>
            <person name="Mondo S."/>
            <person name="Nolan M."/>
            <person name="Ohm R."/>
            <person name="Pangilinan J."/>
            <person name="Park H.-J."/>
            <person name="Ramirez L."/>
            <person name="Alfaro M."/>
            <person name="Sun H."/>
            <person name="Tritt A."/>
            <person name="Yoshinaga Y."/>
            <person name="Zwiers L.-H."/>
            <person name="Turgeon B."/>
            <person name="Goodwin S."/>
            <person name="Spatafora J."/>
            <person name="Crous P."/>
            <person name="Grigoriev I."/>
        </authorList>
    </citation>
    <scope>NUCLEOTIDE SEQUENCE</scope>
    <source>
        <strain evidence="9">CBS 675.92</strain>
    </source>
</reference>
<comment type="similarity">
    <text evidence="5">Belongs to the SAT4 family.</text>
</comment>
<feature type="region of interest" description="Disordered" evidence="6">
    <location>
        <begin position="1"/>
        <end position="29"/>
    </location>
</feature>
<gene>
    <name evidence="9" type="ORF">CC80DRAFT_283440</name>
</gene>
<feature type="transmembrane region" description="Helical" evidence="7">
    <location>
        <begin position="270"/>
        <end position="292"/>
    </location>
</feature>
<proteinExistence type="inferred from homology"/>
<protein>
    <submittedName>
        <fullName evidence="9">Putative integral membrane protein</fullName>
    </submittedName>
</protein>
<feature type="transmembrane region" description="Helical" evidence="7">
    <location>
        <begin position="231"/>
        <end position="250"/>
    </location>
</feature>
<dbReference type="EMBL" id="ML976983">
    <property type="protein sequence ID" value="KAF1959999.1"/>
    <property type="molecule type" value="Genomic_DNA"/>
</dbReference>
<dbReference type="Pfam" id="PF20684">
    <property type="entry name" value="Fung_rhodopsin"/>
    <property type="match status" value="1"/>
</dbReference>
<feature type="transmembrane region" description="Helical" evidence="7">
    <location>
        <begin position="111"/>
        <end position="136"/>
    </location>
</feature>
<dbReference type="GO" id="GO:0016020">
    <property type="term" value="C:membrane"/>
    <property type="evidence" value="ECO:0007669"/>
    <property type="project" value="UniProtKB-SubCell"/>
</dbReference>
<accession>A0A6A5U7P2</accession>
<keyword evidence="10" id="KW-1185">Reference proteome</keyword>
<evidence type="ECO:0000256" key="3">
    <source>
        <dbReference type="ARBA" id="ARBA00022989"/>
    </source>
</evidence>
<feature type="transmembrane region" description="Helical" evidence="7">
    <location>
        <begin position="192"/>
        <end position="219"/>
    </location>
</feature>
<feature type="compositionally biased region" description="Polar residues" evidence="6">
    <location>
        <begin position="316"/>
        <end position="337"/>
    </location>
</feature>
<dbReference type="Proteomes" id="UP000800035">
    <property type="component" value="Unassembled WGS sequence"/>
</dbReference>
<feature type="transmembrane region" description="Helical" evidence="7">
    <location>
        <begin position="148"/>
        <end position="172"/>
    </location>
</feature>
<comment type="subcellular location">
    <subcellularLocation>
        <location evidence="1">Membrane</location>
        <topology evidence="1">Multi-pass membrane protein</topology>
    </subcellularLocation>
</comment>
<evidence type="ECO:0000256" key="4">
    <source>
        <dbReference type="ARBA" id="ARBA00023136"/>
    </source>
</evidence>
<evidence type="ECO:0000313" key="9">
    <source>
        <dbReference type="EMBL" id="KAF1959999.1"/>
    </source>
</evidence>
<organism evidence="9 10">
    <name type="scientific">Byssothecium circinans</name>
    <dbReference type="NCBI Taxonomy" id="147558"/>
    <lineage>
        <taxon>Eukaryota</taxon>
        <taxon>Fungi</taxon>
        <taxon>Dikarya</taxon>
        <taxon>Ascomycota</taxon>
        <taxon>Pezizomycotina</taxon>
        <taxon>Dothideomycetes</taxon>
        <taxon>Pleosporomycetidae</taxon>
        <taxon>Pleosporales</taxon>
        <taxon>Massarineae</taxon>
        <taxon>Massarinaceae</taxon>
        <taxon>Byssothecium</taxon>
    </lineage>
</organism>
<dbReference type="PANTHER" id="PTHR33048">
    <property type="entry name" value="PTH11-LIKE INTEGRAL MEMBRANE PROTEIN (AFU_ORTHOLOGUE AFUA_5G11245)"/>
    <property type="match status" value="1"/>
</dbReference>
<dbReference type="AlphaFoldDB" id="A0A6A5U7P2"/>
<feature type="domain" description="Rhodopsin" evidence="8">
    <location>
        <begin position="54"/>
        <end position="293"/>
    </location>
</feature>
<dbReference type="OrthoDB" id="5342292at2759"/>
<keyword evidence="4 7" id="KW-0472">Membrane</keyword>
<evidence type="ECO:0000256" key="7">
    <source>
        <dbReference type="SAM" id="Phobius"/>
    </source>
</evidence>
<keyword evidence="2 7" id="KW-0812">Transmembrane</keyword>
<dbReference type="InterPro" id="IPR049326">
    <property type="entry name" value="Rhodopsin_dom_fungi"/>
</dbReference>
<evidence type="ECO:0000259" key="8">
    <source>
        <dbReference type="Pfam" id="PF20684"/>
    </source>
</evidence>
<keyword evidence="3 7" id="KW-1133">Transmembrane helix</keyword>